<dbReference type="InterPro" id="IPR028344">
    <property type="entry name" value="ParE1/4"/>
</dbReference>
<name>A0AA96GN67_9BACT</name>
<dbReference type="InterPro" id="IPR035093">
    <property type="entry name" value="RelE/ParE_toxin_dom_sf"/>
</dbReference>
<dbReference type="PIRSF" id="PIRSF029218">
    <property type="entry name" value="ParE"/>
    <property type="match status" value="1"/>
</dbReference>
<keyword evidence="2" id="KW-1277">Toxin-antitoxin system</keyword>
<dbReference type="PANTHER" id="PTHR33755:SF9">
    <property type="entry name" value="TOXIN PARE1"/>
    <property type="match status" value="1"/>
</dbReference>
<evidence type="ECO:0000256" key="2">
    <source>
        <dbReference type="ARBA" id="ARBA00022649"/>
    </source>
</evidence>
<evidence type="ECO:0000313" key="5">
    <source>
        <dbReference type="Proteomes" id="UP001302494"/>
    </source>
</evidence>
<dbReference type="Pfam" id="PF05016">
    <property type="entry name" value="ParE_toxin"/>
    <property type="match status" value="1"/>
</dbReference>
<keyword evidence="5" id="KW-1185">Reference proteome</keyword>
<dbReference type="KEGG" id="nneo:PQG83_07210"/>
<evidence type="ECO:0000256" key="3">
    <source>
        <dbReference type="PIRNR" id="PIRNR029218"/>
    </source>
</evidence>
<accession>A0AA96GN67</accession>
<dbReference type="PANTHER" id="PTHR33755">
    <property type="entry name" value="TOXIN PARE1-RELATED"/>
    <property type="match status" value="1"/>
</dbReference>
<reference evidence="4 5" key="1">
    <citation type="submission" date="2023-01" db="EMBL/GenBank/DDBJ databases">
        <title>Cultivation and genomic characterization of new, ubiquitous marine nitrite-oxidizing bacteria from the Nitrospirales.</title>
        <authorList>
            <person name="Mueller A.J."/>
            <person name="Daebeler A."/>
            <person name="Herbold C.W."/>
            <person name="Kirkegaard R.H."/>
            <person name="Daims H."/>
        </authorList>
    </citation>
    <scope>NUCLEOTIDE SEQUENCE [LARGE SCALE GENOMIC DNA]</scope>
    <source>
        <strain evidence="4 5">DK</strain>
    </source>
</reference>
<dbReference type="InterPro" id="IPR051803">
    <property type="entry name" value="TA_system_RelE-like_toxin"/>
</dbReference>
<protein>
    <recommendedName>
        <fullName evidence="3">Toxin</fullName>
    </recommendedName>
</protein>
<dbReference type="Gene3D" id="3.30.2310.20">
    <property type="entry name" value="RelE-like"/>
    <property type="match status" value="1"/>
</dbReference>
<comment type="similarity">
    <text evidence="1 3">Belongs to the RelE toxin family.</text>
</comment>
<evidence type="ECO:0000256" key="1">
    <source>
        <dbReference type="ARBA" id="ARBA00006226"/>
    </source>
</evidence>
<dbReference type="InterPro" id="IPR007712">
    <property type="entry name" value="RelE/ParE_toxin"/>
</dbReference>
<organism evidence="4 5">
    <name type="scientific">Candidatus Nitrospira neomarina</name>
    <dbReference type="NCBI Taxonomy" id="3020899"/>
    <lineage>
        <taxon>Bacteria</taxon>
        <taxon>Pseudomonadati</taxon>
        <taxon>Nitrospirota</taxon>
        <taxon>Nitrospiria</taxon>
        <taxon>Nitrospirales</taxon>
        <taxon>Nitrospiraceae</taxon>
        <taxon>Nitrospira</taxon>
    </lineage>
</organism>
<dbReference type="Proteomes" id="UP001302494">
    <property type="component" value="Chromosome"/>
</dbReference>
<proteinExistence type="inferred from homology"/>
<evidence type="ECO:0000313" key="4">
    <source>
        <dbReference type="EMBL" id="WNM63535.1"/>
    </source>
</evidence>
<dbReference type="RefSeq" id="WP_312748221.1">
    <property type="nucleotide sequence ID" value="NZ_CP116968.1"/>
</dbReference>
<sequence>MSEYQLSKKADQDLQRTYEFSIQQFGQNVADEYFLSLRDCLLQVADSPTLGRDCSEILPGYFRFECGPHSIFYKMGKKRIVIARVIHQSMNPDIHM</sequence>
<dbReference type="EMBL" id="CP116968">
    <property type="protein sequence ID" value="WNM63535.1"/>
    <property type="molecule type" value="Genomic_DNA"/>
</dbReference>
<gene>
    <name evidence="4" type="ORF">PQG83_07210</name>
</gene>
<dbReference type="AlphaFoldDB" id="A0AA96GN67"/>